<proteinExistence type="predicted"/>
<organism evidence="1 2">
    <name type="scientific">Methanolobus halotolerans</name>
    <dbReference type="NCBI Taxonomy" id="2052935"/>
    <lineage>
        <taxon>Archaea</taxon>
        <taxon>Methanobacteriati</taxon>
        <taxon>Methanobacteriota</taxon>
        <taxon>Stenosarchaea group</taxon>
        <taxon>Methanomicrobia</taxon>
        <taxon>Methanosarcinales</taxon>
        <taxon>Methanosarcinaceae</taxon>
        <taxon>Methanolobus</taxon>
    </lineage>
</organism>
<dbReference type="RefSeq" id="WP_135390164.1">
    <property type="nucleotide sequence ID" value="NZ_PGGK01000011.1"/>
</dbReference>
<evidence type="ECO:0000313" key="2">
    <source>
        <dbReference type="Proteomes" id="UP000297295"/>
    </source>
</evidence>
<name>A0A4E0PTY9_9EURY</name>
<accession>A0A4E0PTY9</accession>
<sequence length="304" mass="33916">MGFTSGAKTLPDLIDDIANGLIASSVNWVEGDSTWNITDTTNNNARRVVRYTGDSADIWFSLECVNQTGIRISTADADTYAKGLRITIAASWDSINHTWGETNQQSFVYFEGEYADSSPNADLGILQLSYYMWIDSTGFVVMARPESWPDDARQASFIVVLEHMASKEYSDGLTNFYCYCNVNANWCNGGYSHADFKLNKYMRPFSFMSGYSVDSGMQWWNGGKHAFKSNGNGKVYYTKPLVCNTADERTPIYQSELFFLFSTDRGLVDGDVVAVDGQTTKYLCKSISSPNSTSLLNYAIKYVA</sequence>
<reference evidence="1 2" key="1">
    <citation type="submission" date="2017-11" db="EMBL/GenBank/DDBJ databases">
        <title>Isolation and Characterization of Methanogenic Archaea from Saline Meromictic Lake at Siberia.</title>
        <authorList>
            <person name="Shen Y."/>
            <person name="Huang H.-H."/>
            <person name="Lai M.-C."/>
            <person name="Chen S.-C."/>
        </authorList>
    </citation>
    <scope>NUCLEOTIDE SEQUENCE [LARGE SCALE GENOMIC DNA]</scope>
    <source>
        <strain evidence="1 2">SY-01</strain>
    </source>
</reference>
<comment type="caution">
    <text evidence="1">The sequence shown here is derived from an EMBL/GenBank/DDBJ whole genome shotgun (WGS) entry which is preliminary data.</text>
</comment>
<dbReference type="OrthoDB" id="122662at2157"/>
<gene>
    <name evidence="1" type="ORF">CUN85_09950</name>
</gene>
<protein>
    <submittedName>
        <fullName evidence="1">Uncharacterized protein</fullName>
    </submittedName>
</protein>
<dbReference type="EMBL" id="PGGK01000011">
    <property type="protein sequence ID" value="TGC08136.1"/>
    <property type="molecule type" value="Genomic_DNA"/>
</dbReference>
<keyword evidence="2" id="KW-1185">Reference proteome</keyword>
<dbReference type="AlphaFoldDB" id="A0A4E0PTY9"/>
<evidence type="ECO:0000313" key="1">
    <source>
        <dbReference type="EMBL" id="TGC08136.1"/>
    </source>
</evidence>
<dbReference type="Proteomes" id="UP000297295">
    <property type="component" value="Unassembled WGS sequence"/>
</dbReference>